<comment type="caution">
    <text evidence="1">The sequence shown here is derived from an EMBL/GenBank/DDBJ whole genome shotgun (WGS) entry which is preliminary data.</text>
</comment>
<evidence type="ECO:0000313" key="2">
    <source>
        <dbReference type="Proteomes" id="UP000187404"/>
    </source>
</evidence>
<sequence length="123" mass="13708">MEQGFCKFCGTGKYVQTENKDDVDETVTMECDCEDGLEYRLLKKTRARVISLCMSPKEETGMKPIAEDVTRSIADVSEIICFGHVDQIVVHAEGSTITITRKAEGIDVTRKKLMSAKATIIKK</sequence>
<reference evidence="1 2" key="1">
    <citation type="journal article" date="2016" name="Appl. Environ. Microbiol.">
        <title>Function and Phylogeny of Bacterial Butyryl Coenzyme A:Acetate Transferases and Their Diversity in the Proximal Colon of Swine.</title>
        <authorList>
            <person name="Trachsel J."/>
            <person name="Bayles D.O."/>
            <person name="Looft T."/>
            <person name="Levine U.Y."/>
            <person name="Allen H.K."/>
        </authorList>
    </citation>
    <scope>NUCLEOTIDE SEQUENCE [LARGE SCALE GENOMIC DNA]</scope>
    <source>
        <strain evidence="1 2">68-3-10</strain>
    </source>
</reference>
<proteinExistence type="predicted"/>
<protein>
    <submittedName>
        <fullName evidence="1">Uncharacterized protein</fullName>
    </submittedName>
</protein>
<evidence type="ECO:0000313" key="1">
    <source>
        <dbReference type="EMBL" id="OLR55296.1"/>
    </source>
</evidence>
<dbReference type="OrthoDB" id="2061459at2"/>
<dbReference type="STRING" id="1261640.BHK98_03980"/>
<dbReference type="RefSeq" id="WP_075712291.1">
    <property type="nucleotide sequence ID" value="NZ_MJIE01000001.1"/>
</dbReference>
<keyword evidence="2" id="KW-1185">Reference proteome</keyword>
<accession>A0A1Q9JGC9</accession>
<dbReference type="EMBL" id="MJIE01000001">
    <property type="protein sequence ID" value="OLR55296.1"/>
    <property type="molecule type" value="Genomic_DNA"/>
</dbReference>
<dbReference type="Proteomes" id="UP000187404">
    <property type="component" value="Unassembled WGS sequence"/>
</dbReference>
<gene>
    <name evidence="1" type="ORF">BHK98_03980</name>
</gene>
<dbReference type="AlphaFoldDB" id="A0A1Q9JGC9"/>
<organism evidence="1 2">
    <name type="scientific">Hornefia porci</name>
    <dbReference type="NCBI Taxonomy" id="2652292"/>
    <lineage>
        <taxon>Bacteria</taxon>
        <taxon>Bacillati</taxon>
        <taxon>Bacillota</taxon>
        <taxon>Clostridia</taxon>
        <taxon>Peptostreptococcales</taxon>
        <taxon>Anaerovoracaceae</taxon>
        <taxon>Hornefia</taxon>
    </lineage>
</organism>
<name>A0A1Q9JGC9_9FIRM</name>